<dbReference type="Proteomes" id="UP001153709">
    <property type="component" value="Chromosome 6"/>
</dbReference>
<dbReference type="Pfam" id="PF10545">
    <property type="entry name" value="MADF_DNA_bdg"/>
    <property type="match status" value="1"/>
</dbReference>
<evidence type="ECO:0000313" key="3">
    <source>
        <dbReference type="EMBL" id="CAG9836442.1"/>
    </source>
</evidence>
<sequence>MDIEIDNELLINLVEQRSVLWDTTLEQYKNRNKTLQDWKEICRILKDGFDEMSEKEQNEIGAAANSLKKYVYYEQLLLKKTANSNKTENSLDDTINQEQVSVDNNTTSTTKKRKLKEPQIQSASKKMMTAFEGRMIAALETPPPPAHQTFTDYKFSL</sequence>
<evidence type="ECO:0000256" key="1">
    <source>
        <dbReference type="SAM" id="MobiDB-lite"/>
    </source>
</evidence>
<gene>
    <name evidence="3" type="ORF">DIABBA_LOCUS9529</name>
</gene>
<keyword evidence="4" id="KW-1185">Reference proteome</keyword>
<feature type="region of interest" description="Disordered" evidence="1">
    <location>
        <begin position="83"/>
        <end position="123"/>
    </location>
</feature>
<organism evidence="3 4">
    <name type="scientific">Diabrotica balteata</name>
    <name type="common">Banded cucumber beetle</name>
    <dbReference type="NCBI Taxonomy" id="107213"/>
    <lineage>
        <taxon>Eukaryota</taxon>
        <taxon>Metazoa</taxon>
        <taxon>Ecdysozoa</taxon>
        <taxon>Arthropoda</taxon>
        <taxon>Hexapoda</taxon>
        <taxon>Insecta</taxon>
        <taxon>Pterygota</taxon>
        <taxon>Neoptera</taxon>
        <taxon>Endopterygota</taxon>
        <taxon>Coleoptera</taxon>
        <taxon>Polyphaga</taxon>
        <taxon>Cucujiformia</taxon>
        <taxon>Chrysomeloidea</taxon>
        <taxon>Chrysomelidae</taxon>
        <taxon>Galerucinae</taxon>
        <taxon>Diabroticina</taxon>
        <taxon>Diabroticites</taxon>
        <taxon>Diabrotica</taxon>
    </lineage>
</organism>
<dbReference type="InterPro" id="IPR006578">
    <property type="entry name" value="MADF-dom"/>
</dbReference>
<proteinExistence type="predicted"/>
<dbReference type="EMBL" id="OU898281">
    <property type="protein sequence ID" value="CAG9836442.1"/>
    <property type="molecule type" value="Genomic_DNA"/>
</dbReference>
<feature type="compositionally biased region" description="Polar residues" evidence="1">
    <location>
        <begin position="83"/>
        <end position="109"/>
    </location>
</feature>
<reference evidence="3" key="1">
    <citation type="submission" date="2022-01" db="EMBL/GenBank/DDBJ databases">
        <authorList>
            <person name="King R."/>
        </authorList>
    </citation>
    <scope>NUCLEOTIDE SEQUENCE</scope>
</reference>
<evidence type="ECO:0000313" key="4">
    <source>
        <dbReference type="Proteomes" id="UP001153709"/>
    </source>
</evidence>
<dbReference type="OrthoDB" id="10071528at2759"/>
<accession>A0A9N9T653</accession>
<feature type="domain" description="MADF" evidence="2">
    <location>
        <begin position="10"/>
        <end position="70"/>
    </location>
</feature>
<dbReference type="AlphaFoldDB" id="A0A9N9T653"/>
<name>A0A9N9T653_DIABA</name>
<evidence type="ECO:0000259" key="2">
    <source>
        <dbReference type="Pfam" id="PF10545"/>
    </source>
</evidence>
<protein>
    <recommendedName>
        <fullName evidence="2">MADF domain-containing protein</fullName>
    </recommendedName>
</protein>